<dbReference type="KEGG" id="ssl:SS1G_04673"/>
<gene>
    <name evidence="1" type="ORF">SS1G_04673</name>
</gene>
<dbReference type="EMBL" id="CH476625">
    <property type="protein sequence ID" value="EDO02197.1"/>
    <property type="molecule type" value="Genomic_DNA"/>
</dbReference>
<name>A7EH81_SCLS1</name>
<dbReference type="GeneID" id="5490679"/>
<accession>A7EH81</accession>
<sequence>MQISPSSHPIVQGNVVVDPQSLPGQSLPYDKASTAAIVDIRTSVMAWRCQIHRSCVVLGMRAV</sequence>
<evidence type="ECO:0000313" key="2">
    <source>
        <dbReference type="Proteomes" id="UP000001312"/>
    </source>
</evidence>
<evidence type="ECO:0000313" key="1">
    <source>
        <dbReference type="EMBL" id="EDO02197.1"/>
    </source>
</evidence>
<dbReference type="Proteomes" id="UP000001312">
    <property type="component" value="Unassembled WGS sequence"/>
</dbReference>
<organism evidence="1 2">
    <name type="scientific">Sclerotinia sclerotiorum (strain ATCC 18683 / 1980 / Ss-1)</name>
    <name type="common">White mold</name>
    <name type="synonym">Whetzelinia sclerotiorum</name>
    <dbReference type="NCBI Taxonomy" id="665079"/>
    <lineage>
        <taxon>Eukaryota</taxon>
        <taxon>Fungi</taxon>
        <taxon>Dikarya</taxon>
        <taxon>Ascomycota</taxon>
        <taxon>Pezizomycotina</taxon>
        <taxon>Leotiomycetes</taxon>
        <taxon>Helotiales</taxon>
        <taxon>Sclerotiniaceae</taxon>
        <taxon>Sclerotinia</taxon>
    </lineage>
</organism>
<dbReference type="AlphaFoldDB" id="A7EH81"/>
<protein>
    <submittedName>
        <fullName evidence="1">Uncharacterized protein</fullName>
    </submittedName>
</protein>
<keyword evidence="2" id="KW-1185">Reference proteome</keyword>
<proteinExistence type="predicted"/>
<dbReference type="RefSeq" id="XP_001594865.1">
    <property type="nucleotide sequence ID" value="XM_001594815.1"/>
</dbReference>
<reference evidence="2" key="1">
    <citation type="journal article" date="2011" name="PLoS Genet.">
        <title>Genomic analysis of the necrotrophic fungal pathogens Sclerotinia sclerotiorum and Botrytis cinerea.</title>
        <authorList>
            <person name="Amselem J."/>
            <person name="Cuomo C.A."/>
            <person name="van Kan J.A."/>
            <person name="Viaud M."/>
            <person name="Benito E.P."/>
            <person name="Couloux A."/>
            <person name="Coutinho P.M."/>
            <person name="de Vries R.P."/>
            <person name="Dyer P.S."/>
            <person name="Fillinger S."/>
            <person name="Fournier E."/>
            <person name="Gout L."/>
            <person name="Hahn M."/>
            <person name="Kohn L."/>
            <person name="Lapalu N."/>
            <person name="Plummer K.M."/>
            <person name="Pradier J.M."/>
            <person name="Quevillon E."/>
            <person name="Sharon A."/>
            <person name="Simon A."/>
            <person name="ten Have A."/>
            <person name="Tudzynski B."/>
            <person name="Tudzynski P."/>
            <person name="Wincker P."/>
            <person name="Andrew M."/>
            <person name="Anthouard V."/>
            <person name="Beever R.E."/>
            <person name="Beffa R."/>
            <person name="Benoit I."/>
            <person name="Bouzid O."/>
            <person name="Brault B."/>
            <person name="Chen Z."/>
            <person name="Choquer M."/>
            <person name="Collemare J."/>
            <person name="Cotton P."/>
            <person name="Danchin E.G."/>
            <person name="Da Silva C."/>
            <person name="Gautier A."/>
            <person name="Giraud C."/>
            <person name="Giraud T."/>
            <person name="Gonzalez C."/>
            <person name="Grossetete S."/>
            <person name="Guldener U."/>
            <person name="Henrissat B."/>
            <person name="Howlett B.J."/>
            <person name="Kodira C."/>
            <person name="Kretschmer M."/>
            <person name="Lappartient A."/>
            <person name="Leroch M."/>
            <person name="Levis C."/>
            <person name="Mauceli E."/>
            <person name="Neuveglise C."/>
            <person name="Oeser B."/>
            <person name="Pearson M."/>
            <person name="Poulain J."/>
            <person name="Poussereau N."/>
            <person name="Quesneville H."/>
            <person name="Rascle C."/>
            <person name="Schumacher J."/>
            <person name="Segurens B."/>
            <person name="Sexton A."/>
            <person name="Silva E."/>
            <person name="Sirven C."/>
            <person name="Soanes D.M."/>
            <person name="Talbot N.J."/>
            <person name="Templeton M."/>
            <person name="Yandava C."/>
            <person name="Yarden O."/>
            <person name="Zeng Q."/>
            <person name="Rollins J.A."/>
            <person name="Lebrun M.H."/>
            <person name="Dickman M."/>
        </authorList>
    </citation>
    <scope>NUCLEOTIDE SEQUENCE [LARGE SCALE GENOMIC DNA]</scope>
    <source>
        <strain evidence="2">ATCC 18683 / 1980 / Ss-1</strain>
    </source>
</reference>
<dbReference type="HOGENOM" id="CLU_2887160_0_0_1"/>
<dbReference type="InParanoid" id="A7EH81"/>